<dbReference type="Pfam" id="PF00155">
    <property type="entry name" value="Aminotran_1_2"/>
    <property type="match status" value="1"/>
</dbReference>
<gene>
    <name evidence="8" type="ordered locus">DvMF_2022</name>
</gene>
<dbReference type="GO" id="GO:0003700">
    <property type="term" value="F:DNA-binding transcription factor activity"/>
    <property type="evidence" value="ECO:0007669"/>
    <property type="project" value="InterPro"/>
</dbReference>
<feature type="domain" description="HTH gntR-type" evidence="7">
    <location>
        <begin position="10"/>
        <end position="78"/>
    </location>
</feature>
<evidence type="ECO:0000256" key="6">
    <source>
        <dbReference type="SAM" id="MobiDB-lite"/>
    </source>
</evidence>
<dbReference type="InterPro" id="IPR015424">
    <property type="entry name" value="PyrdxlP-dep_Trfase"/>
</dbReference>
<proteinExistence type="inferred from homology"/>
<dbReference type="Gene3D" id="3.40.640.10">
    <property type="entry name" value="Type I PLP-dependent aspartate aminotransferase-like (Major domain)"/>
    <property type="match status" value="1"/>
</dbReference>
<comment type="similarity">
    <text evidence="1">In the C-terminal section; belongs to the class-I pyridoxal-phosphate-dependent aminotransferase family.</text>
</comment>
<dbReference type="CDD" id="cd00609">
    <property type="entry name" value="AAT_like"/>
    <property type="match status" value="1"/>
</dbReference>
<dbReference type="InterPro" id="IPR036390">
    <property type="entry name" value="WH_DNA-bd_sf"/>
</dbReference>
<dbReference type="SMART" id="SM00345">
    <property type="entry name" value="HTH_GNTR"/>
    <property type="match status" value="1"/>
</dbReference>
<dbReference type="STRING" id="883.DvMF_2022"/>
<keyword evidence="8" id="KW-0032">Aminotransferase</keyword>
<dbReference type="GO" id="GO:0003677">
    <property type="term" value="F:DNA binding"/>
    <property type="evidence" value="ECO:0007669"/>
    <property type="project" value="UniProtKB-KW"/>
</dbReference>
<dbReference type="InterPro" id="IPR004839">
    <property type="entry name" value="Aminotransferase_I/II_large"/>
</dbReference>
<dbReference type="InterPro" id="IPR036388">
    <property type="entry name" value="WH-like_DNA-bd_sf"/>
</dbReference>
<feature type="compositionally biased region" description="Low complexity" evidence="6">
    <location>
        <begin position="371"/>
        <end position="384"/>
    </location>
</feature>
<feature type="region of interest" description="Disordered" evidence="6">
    <location>
        <begin position="360"/>
        <end position="397"/>
    </location>
</feature>
<dbReference type="PROSITE" id="PS50949">
    <property type="entry name" value="HTH_GNTR"/>
    <property type="match status" value="1"/>
</dbReference>
<feature type="region of interest" description="Disordered" evidence="6">
    <location>
        <begin position="533"/>
        <end position="557"/>
    </location>
</feature>
<evidence type="ECO:0000259" key="7">
    <source>
        <dbReference type="PROSITE" id="PS50949"/>
    </source>
</evidence>
<evidence type="ECO:0000256" key="1">
    <source>
        <dbReference type="ARBA" id="ARBA00005384"/>
    </source>
</evidence>
<dbReference type="KEGG" id="dvm:DvMF_2022"/>
<dbReference type="GO" id="GO:0030170">
    <property type="term" value="F:pyridoxal phosphate binding"/>
    <property type="evidence" value="ECO:0007669"/>
    <property type="project" value="InterPro"/>
</dbReference>
<keyword evidence="3" id="KW-0805">Transcription regulation</keyword>
<organism evidence="8">
    <name type="scientific">Nitratidesulfovibrio vulgaris (strain DSM 19637 / Miyazaki F)</name>
    <name type="common">Desulfovibrio vulgaris</name>
    <dbReference type="NCBI Taxonomy" id="883"/>
    <lineage>
        <taxon>Bacteria</taxon>
        <taxon>Pseudomonadati</taxon>
        <taxon>Thermodesulfobacteriota</taxon>
        <taxon>Desulfovibrionia</taxon>
        <taxon>Desulfovibrionales</taxon>
        <taxon>Desulfovibrionaceae</taxon>
        <taxon>Nitratidesulfovibrio</taxon>
    </lineage>
</organism>
<evidence type="ECO:0000256" key="4">
    <source>
        <dbReference type="ARBA" id="ARBA00023125"/>
    </source>
</evidence>
<accession>B8DMK9</accession>
<dbReference type="eggNOG" id="COG1167">
    <property type="taxonomic scope" value="Bacteria"/>
</dbReference>
<dbReference type="SUPFAM" id="SSF53383">
    <property type="entry name" value="PLP-dependent transferases"/>
    <property type="match status" value="1"/>
</dbReference>
<dbReference type="OrthoDB" id="9808770at2"/>
<dbReference type="SUPFAM" id="SSF46785">
    <property type="entry name" value="Winged helix' DNA-binding domain"/>
    <property type="match status" value="1"/>
</dbReference>
<evidence type="ECO:0000256" key="2">
    <source>
        <dbReference type="ARBA" id="ARBA00022898"/>
    </source>
</evidence>
<dbReference type="EMBL" id="CP001197">
    <property type="protein sequence ID" value="ACL08965.1"/>
    <property type="molecule type" value="Genomic_DNA"/>
</dbReference>
<dbReference type="Pfam" id="PF00392">
    <property type="entry name" value="GntR"/>
    <property type="match status" value="1"/>
</dbReference>
<dbReference type="InterPro" id="IPR051446">
    <property type="entry name" value="HTH_trans_reg/aminotransferase"/>
</dbReference>
<dbReference type="HOGENOM" id="CLU_017584_0_1_7"/>
<dbReference type="InterPro" id="IPR015421">
    <property type="entry name" value="PyrdxlP-dep_Trfase_major"/>
</dbReference>
<feature type="region of interest" description="Disordered" evidence="6">
    <location>
        <begin position="89"/>
        <end position="113"/>
    </location>
</feature>
<dbReference type="GO" id="GO:0008483">
    <property type="term" value="F:transaminase activity"/>
    <property type="evidence" value="ECO:0007669"/>
    <property type="project" value="UniProtKB-KW"/>
</dbReference>
<dbReference type="PANTHER" id="PTHR46577:SF1">
    <property type="entry name" value="HTH-TYPE TRANSCRIPTIONAL REGULATORY PROTEIN GABR"/>
    <property type="match status" value="1"/>
</dbReference>
<keyword evidence="4" id="KW-0238">DNA-binding</keyword>
<keyword evidence="2" id="KW-0663">Pyridoxal phosphate</keyword>
<keyword evidence="5" id="KW-0804">Transcription</keyword>
<feature type="compositionally biased region" description="Low complexity" evidence="6">
    <location>
        <begin position="89"/>
        <end position="98"/>
    </location>
</feature>
<dbReference type="CDD" id="cd07377">
    <property type="entry name" value="WHTH_GntR"/>
    <property type="match status" value="1"/>
</dbReference>
<keyword evidence="8" id="KW-0808">Transferase</keyword>
<reference evidence="8" key="1">
    <citation type="submission" date="2008-10" db="EMBL/GenBank/DDBJ databases">
        <title>Complete sequence of Desulfovibrio vulgaris str. 'Miyazaki F'.</title>
        <authorList>
            <person name="Lucas S."/>
            <person name="Copeland A."/>
            <person name="Lapidus A."/>
            <person name="Glavina del Rio T."/>
            <person name="Dalin E."/>
            <person name="Tice H."/>
            <person name="Bruce D."/>
            <person name="Goodwin L."/>
            <person name="Pitluck S."/>
            <person name="Sims D."/>
            <person name="Brettin T."/>
            <person name="Detter J.C."/>
            <person name="Han C."/>
            <person name="Larimer F."/>
            <person name="Land M."/>
            <person name="Hauser L."/>
            <person name="Kyrpides N."/>
            <person name="Mikhailova N."/>
            <person name="Hazen T.C."/>
            <person name="Richardson P."/>
        </authorList>
    </citation>
    <scope>NUCLEOTIDE SEQUENCE</scope>
    <source>
        <strain evidence="8">Miyazaki F</strain>
    </source>
</reference>
<dbReference type="PANTHER" id="PTHR46577">
    <property type="entry name" value="HTH-TYPE TRANSCRIPTIONAL REGULATORY PROTEIN GABR"/>
    <property type="match status" value="1"/>
</dbReference>
<dbReference type="Gene3D" id="1.10.10.10">
    <property type="entry name" value="Winged helix-like DNA-binding domain superfamily/Winged helix DNA-binding domain"/>
    <property type="match status" value="1"/>
</dbReference>
<evidence type="ECO:0000313" key="8">
    <source>
        <dbReference type="EMBL" id="ACL08965.1"/>
    </source>
</evidence>
<dbReference type="AlphaFoldDB" id="B8DMK9"/>
<protein>
    <submittedName>
        <fullName evidence="8">Transcriptional regulator, GntR family with aminotransferase domain</fullName>
    </submittedName>
</protein>
<name>B8DMK9_NITV9</name>
<dbReference type="InterPro" id="IPR000524">
    <property type="entry name" value="Tscrpt_reg_HTH_GntR"/>
</dbReference>
<sequence>MFILNHEDSAPLYVQLYTQIRDRVLTGELPAGTRLPSVRHLADELGVSRNTVDTAYLELIAEGFLLTRPRSGFFVAPVERHQAFRAGMPTTPAAAGAGPRRHPTTSDALGGSGTAGILGTPDVTGAAHDRMHNRTHGGAHDRMHGAAAPSPYRFDFHPARLDPASFPLPLWRAYTLECLREAPRELSEYNHPQGDPELRRAIGDYLQRSRGVVCTPDRVIVCAGLQHSLEIVADIMMHASPNAGAGAVAGAVAGANPARPLVVGVENPGYPLPRAVFRNRGIPVVPVPVGPEGMDVDALAQSRCTLAYVTPSHQFPLGHVMPVRNRLRLIQWANAGGNVIIEDDYDSELRYAGTPVPCMQGLHPGDAGRQAGPDNPAGPAGPAGSDKPNGQDSPDGLDGAVVYTGTFSKILSPALRMSYMVLPPALLQVYRQRHRHHHAMVPLLEQRVLARFMARGHWDRHVRRMRTVYRQRHDAMLRAIDTHFGGRATVIGQGAGLHVVVRLHGTDADERELALRAGRAGIRLLPFSETRLTDNPEAFRGGPPASPPASAPHGYGNTSNDGPLLLLGFGGMPPDELEQGVAQLHRACFPRAR</sequence>
<evidence type="ECO:0000256" key="5">
    <source>
        <dbReference type="ARBA" id="ARBA00023163"/>
    </source>
</evidence>
<evidence type="ECO:0000256" key="3">
    <source>
        <dbReference type="ARBA" id="ARBA00023015"/>
    </source>
</evidence>
<dbReference type="PRINTS" id="PR00035">
    <property type="entry name" value="HTHGNTR"/>
</dbReference>